<gene>
    <name evidence="2" type="ORF">SAMN04488121_111144</name>
</gene>
<keyword evidence="1" id="KW-0812">Transmembrane</keyword>
<feature type="transmembrane region" description="Helical" evidence="1">
    <location>
        <begin position="93"/>
        <end position="110"/>
    </location>
</feature>
<evidence type="ECO:0000313" key="3">
    <source>
        <dbReference type="Proteomes" id="UP000199045"/>
    </source>
</evidence>
<reference evidence="2 3" key="1">
    <citation type="submission" date="2016-10" db="EMBL/GenBank/DDBJ databases">
        <authorList>
            <person name="de Groot N.N."/>
        </authorList>
    </citation>
    <scope>NUCLEOTIDE SEQUENCE [LARGE SCALE GENOMIC DNA]</scope>
    <source>
        <strain evidence="2 3">DSM 527</strain>
    </source>
</reference>
<evidence type="ECO:0000256" key="1">
    <source>
        <dbReference type="SAM" id="Phobius"/>
    </source>
</evidence>
<keyword evidence="1" id="KW-1133">Transmembrane helix</keyword>
<feature type="transmembrane region" description="Helical" evidence="1">
    <location>
        <begin position="117"/>
        <end position="136"/>
    </location>
</feature>
<dbReference type="OrthoDB" id="675862at2"/>
<dbReference type="Proteomes" id="UP000199045">
    <property type="component" value="Unassembled WGS sequence"/>
</dbReference>
<feature type="transmembrane region" description="Helical" evidence="1">
    <location>
        <begin position="148"/>
        <end position="170"/>
    </location>
</feature>
<name>A0A1G8BSR5_CHIFI</name>
<organism evidence="2 3">
    <name type="scientific">Chitinophaga filiformis</name>
    <name type="common">Myxococcus filiformis</name>
    <name type="synonym">Flexibacter filiformis</name>
    <dbReference type="NCBI Taxonomy" id="104663"/>
    <lineage>
        <taxon>Bacteria</taxon>
        <taxon>Pseudomonadati</taxon>
        <taxon>Bacteroidota</taxon>
        <taxon>Chitinophagia</taxon>
        <taxon>Chitinophagales</taxon>
        <taxon>Chitinophagaceae</taxon>
        <taxon>Chitinophaga</taxon>
    </lineage>
</organism>
<accession>A0A1G8BSR5</accession>
<protein>
    <submittedName>
        <fullName evidence="2">Uncharacterized protein</fullName>
    </submittedName>
</protein>
<dbReference type="RefSeq" id="WP_089837867.1">
    <property type="nucleotide sequence ID" value="NZ_FNBN01000011.1"/>
</dbReference>
<dbReference type="EMBL" id="FNBN01000011">
    <property type="protein sequence ID" value="SDH36148.1"/>
    <property type="molecule type" value="Genomic_DNA"/>
</dbReference>
<evidence type="ECO:0000313" key="2">
    <source>
        <dbReference type="EMBL" id="SDH36148.1"/>
    </source>
</evidence>
<sequence length="177" mass="20039">MPRTLSEEEKDELRLSFSQPGFSLEAAIIKLMRKGFEETTARTLITTEFRDYKKNLFHKIVRKKEHEEAKHFLSIVIGMVSIVGPIFSIESLLWYVVAIIIAGLAGFWAYKPKPIAGLLGSIIMPVVYPFAHAAYFSGRTSYFNIEMIIPMIMAVVPAVIVYFIVSAIVYTNTKTIK</sequence>
<feature type="transmembrane region" description="Helical" evidence="1">
    <location>
        <begin position="69"/>
        <end position="87"/>
    </location>
</feature>
<dbReference type="AlphaFoldDB" id="A0A1G8BSR5"/>
<proteinExistence type="predicted"/>
<keyword evidence="1" id="KW-0472">Membrane</keyword>